<reference evidence="1 2" key="1">
    <citation type="submission" date="2019-04" db="EMBL/GenBank/DDBJ databases">
        <title>Phreatobacter aquaticus sp. nov.</title>
        <authorList>
            <person name="Choi A."/>
        </authorList>
    </citation>
    <scope>NUCLEOTIDE SEQUENCE [LARGE SCALE GENOMIC DNA]</scope>
    <source>
        <strain evidence="1 2">KCTC 52518</strain>
    </source>
</reference>
<organism evidence="1 2">
    <name type="scientific">Phreatobacter stygius</name>
    <dbReference type="NCBI Taxonomy" id="1940610"/>
    <lineage>
        <taxon>Bacteria</taxon>
        <taxon>Pseudomonadati</taxon>
        <taxon>Pseudomonadota</taxon>
        <taxon>Alphaproteobacteria</taxon>
        <taxon>Hyphomicrobiales</taxon>
        <taxon>Phreatobacteraceae</taxon>
        <taxon>Phreatobacter</taxon>
    </lineage>
</organism>
<proteinExistence type="predicted"/>
<keyword evidence="2" id="KW-1185">Reference proteome</keyword>
<evidence type="ECO:0000313" key="2">
    <source>
        <dbReference type="Proteomes" id="UP000298781"/>
    </source>
</evidence>
<dbReference type="RefSeq" id="WP_136963216.1">
    <property type="nucleotide sequence ID" value="NZ_CP039690.1"/>
</dbReference>
<gene>
    <name evidence="1" type="ORF">E8M01_28330</name>
</gene>
<protein>
    <submittedName>
        <fullName evidence="1">Uncharacterized protein</fullName>
    </submittedName>
</protein>
<dbReference type="Proteomes" id="UP000298781">
    <property type="component" value="Chromosome"/>
</dbReference>
<evidence type="ECO:0000313" key="1">
    <source>
        <dbReference type="EMBL" id="QCI67789.1"/>
    </source>
</evidence>
<accession>A0A4D7B231</accession>
<dbReference type="EMBL" id="CP039690">
    <property type="protein sequence ID" value="QCI67789.1"/>
    <property type="molecule type" value="Genomic_DNA"/>
</dbReference>
<name>A0A4D7B231_9HYPH</name>
<sequence>MDAIPQEMRDKLIGAIAALNQVAEALADRGLRLDIESSDATLAGSPGQRNMFRARISAPSILIP</sequence>
<dbReference type="KEGG" id="pstg:E8M01_28330"/>
<dbReference type="AlphaFoldDB" id="A0A4D7B231"/>
<dbReference type="OrthoDB" id="9877750at2"/>